<dbReference type="InterPro" id="IPR011059">
    <property type="entry name" value="Metal-dep_hydrolase_composite"/>
</dbReference>
<proteinExistence type="predicted"/>
<dbReference type="Gene3D" id="2.30.40.10">
    <property type="entry name" value="Urease, subunit C, domain 1"/>
    <property type="match status" value="1"/>
</dbReference>
<dbReference type="InterPro" id="IPR033932">
    <property type="entry name" value="YtcJ-like"/>
</dbReference>
<evidence type="ECO:0000313" key="3">
    <source>
        <dbReference type="Proteomes" id="UP000319732"/>
    </source>
</evidence>
<comment type="caution">
    <text evidence="2">The sequence shown here is derived from an EMBL/GenBank/DDBJ whole genome shotgun (WGS) entry which is preliminary data.</text>
</comment>
<dbReference type="OrthoDB" id="9787621at2"/>
<keyword evidence="3" id="KW-1185">Reference proteome</keyword>
<dbReference type="InterPro" id="IPR013108">
    <property type="entry name" value="Amidohydro_3"/>
</dbReference>
<feature type="domain" description="Amidohydrolase 3" evidence="1">
    <location>
        <begin position="92"/>
        <end position="587"/>
    </location>
</feature>
<sequence>MADKPLPQRSLSRRELLSYSGAAAATTLVPGLGVPPVGADAHNGADLIVTDANILTLDPARPRAQALAVKNGLIQAVGSNSDILALKGRRSEVLSAAGKTVIPGLNDSHMHPTRAGRFYALELRWDGVDSLERGLGMIREQAGRTPRDQWVRVIGGWSPYQFAERRMPTPEELTRAAPGTPVYVLYLYSQGFLNKAAVERLGLGPHTLTPPGTAYEFTADGGAIIHARPNPDLLYGTIGALPSMSAAEQATSTKHFYRELNRFGLTSVIDAGGGGHKFPLDYKGSDILAETGELSVRISKYLFPQNKGRELAEFQQWTRQWQVGINRAQSIMNAYVLQGGGEFLVWSAGDYENFLADRPDITTREGWRPQLLAVTRHLLENRWPLRIHATYDQSINHILNVFEDAHAREVAAGRRGFAGIRWAIDHGETLQRPTLQRIKALGGGMAMQARMAYAGEYFLNRYGKNITRNTPPLRDVIEAGLPLGLGSDATRVASYNPWLTLYWATTGKSVGGTALHGRKQRLTREEALFHHTVGSAWFSQEEVLKGRLKPGQFADFAILNAPYLEVADEDLRHIESELTVMNGKSVYGAGKFADLISPPDPIQPQWSPVRTYGGYQSGGLS</sequence>
<dbReference type="PROSITE" id="PS51318">
    <property type="entry name" value="TAT"/>
    <property type="match status" value="1"/>
</dbReference>
<reference evidence="2 3" key="1">
    <citation type="submission" date="2019-06" db="EMBL/GenBank/DDBJ databases">
        <title>Whole genome sequence for Cellvibrionaceae sp. R142.</title>
        <authorList>
            <person name="Wang G."/>
        </authorList>
    </citation>
    <scope>NUCLEOTIDE SEQUENCE [LARGE SCALE GENOMIC DNA]</scope>
    <source>
        <strain evidence="2 3">R142</strain>
    </source>
</reference>
<dbReference type="Gene3D" id="3.10.310.70">
    <property type="match status" value="1"/>
</dbReference>
<keyword evidence="2" id="KW-0378">Hydrolase</keyword>
<dbReference type="CDD" id="cd01300">
    <property type="entry name" value="YtcJ_like"/>
    <property type="match status" value="1"/>
</dbReference>
<dbReference type="AlphaFoldDB" id="A0A545UBE7"/>
<evidence type="ECO:0000313" key="2">
    <source>
        <dbReference type="EMBL" id="TQV86788.1"/>
    </source>
</evidence>
<accession>A0A545UBE7</accession>
<dbReference type="PANTHER" id="PTHR22642:SF21">
    <property type="entry name" value="PERIPLASMIC PROTEIN"/>
    <property type="match status" value="1"/>
</dbReference>
<organism evidence="2 3">
    <name type="scientific">Exilibacterium tricleocarpae</name>
    <dbReference type="NCBI Taxonomy" id="2591008"/>
    <lineage>
        <taxon>Bacteria</taxon>
        <taxon>Pseudomonadati</taxon>
        <taxon>Pseudomonadota</taxon>
        <taxon>Gammaproteobacteria</taxon>
        <taxon>Cellvibrionales</taxon>
        <taxon>Cellvibrionaceae</taxon>
        <taxon>Exilibacterium</taxon>
    </lineage>
</organism>
<dbReference type="PANTHER" id="PTHR22642">
    <property type="entry name" value="IMIDAZOLONEPROPIONASE"/>
    <property type="match status" value="1"/>
</dbReference>
<dbReference type="RefSeq" id="WP_142902155.1">
    <property type="nucleotide sequence ID" value="NZ_ML660087.1"/>
</dbReference>
<gene>
    <name evidence="2" type="ORF">FKG94_00120</name>
</gene>
<dbReference type="SUPFAM" id="SSF51556">
    <property type="entry name" value="Metallo-dependent hydrolases"/>
    <property type="match status" value="1"/>
</dbReference>
<dbReference type="GO" id="GO:0016810">
    <property type="term" value="F:hydrolase activity, acting on carbon-nitrogen (but not peptide) bonds"/>
    <property type="evidence" value="ECO:0007669"/>
    <property type="project" value="InterPro"/>
</dbReference>
<dbReference type="Proteomes" id="UP000319732">
    <property type="component" value="Unassembled WGS sequence"/>
</dbReference>
<protein>
    <submittedName>
        <fullName evidence="2">Amidohydrolase</fullName>
    </submittedName>
</protein>
<dbReference type="InterPro" id="IPR006311">
    <property type="entry name" value="TAT_signal"/>
</dbReference>
<name>A0A545UBE7_9GAMM</name>
<dbReference type="Pfam" id="PF07969">
    <property type="entry name" value="Amidohydro_3"/>
    <property type="match status" value="1"/>
</dbReference>
<dbReference type="EMBL" id="VHSG01000001">
    <property type="protein sequence ID" value="TQV86788.1"/>
    <property type="molecule type" value="Genomic_DNA"/>
</dbReference>
<dbReference type="InterPro" id="IPR032466">
    <property type="entry name" value="Metal_Hydrolase"/>
</dbReference>
<evidence type="ECO:0000259" key="1">
    <source>
        <dbReference type="Pfam" id="PF07969"/>
    </source>
</evidence>
<dbReference type="SUPFAM" id="SSF51338">
    <property type="entry name" value="Composite domain of metallo-dependent hydrolases"/>
    <property type="match status" value="1"/>
</dbReference>
<dbReference type="Gene3D" id="3.20.20.140">
    <property type="entry name" value="Metal-dependent hydrolases"/>
    <property type="match status" value="1"/>
</dbReference>